<dbReference type="CDD" id="cd07011">
    <property type="entry name" value="cupin_PMI_type_I_N"/>
    <property type="match status" value="1"/>
</dbReference>
<dbReference type="AlphaFoldDB" id="A0A8J4YQK6"/>
<accession>A0A8J4YQK6</accession>
<keyword evidence="5" id="KW-0479">Metal-binding</keyword>
<name>A0A8J4YQK6_CHIOP</name>
<dbReference type="OrthoDB" id="6605218at2759"/>
<dbReference type="GO" id="GO:0005829">
    <property type="term" value="C:cytosol"/>
    <property type="evidence" value="ECO:0007669"/>
    <property type="project" value="TreeGrafter"/>
</dbReference>
<dbReference type="GO" id="GO:0009298">
    <property type="term" value="P:GDP-mannose biosynthetic process"/>
    <property type="evidence" value="ECO:0007669"/>
    <property type="project" value="UniProtKB-UniPathway"/>
</dbReference>
<evidence type="ECO:0000313" key="14">
    <source>
        <dbReference type="EMBL" id="KAG0728651.1"/>
    </source>
</evidence>
<evidence type="ECO:0000259" key="13">
    <source>
        <dbReference type="Pfam" id="PF20512"/>
    </source>
</evidence>
<protein>
    <recommendedName>
        <fullName evidence="4 8">Mannose-6-phosphate isomerase</fullName>
        <ecNumber evidence="4 8">5.3.1.8</ecNumber>
    </recommendedName>
</protein>
<dbReference type="PANTHER" id="PTHR10309">
    <property type="entry name" value="MANNOSE-6-PHOSPHATE ISOMERASE"/>
    <property type="match status" value="1"/>
</dbReference>
<dbReference type="InterPro" id="IPR001250">
    <property type="entry name" value="Man6P_Isoase-1"/>
</dbReference>
<comment type="pathway">
    <text evidence="2 10">Nucleotide-sugar biosynthesis; GDP-alpha-D-mannose biosynthesis; alpha-D-mannose 1-phosphate from D-fructose 6-phosphate: step 1/2.</text>
</comment>
<evidence type="ECO:0000256" key="8">
    <source>
        <dbReference type="RuleBase" id="RU000611"/>
    </source>
</evidence>
<feature type="domain" description="Phosphomannose isomerase type I catalytic" evidence="12">
    <location>
        <begin position="127"/>
        <end position="302"/>
    </location>
</feature>
<evidence type="ECO:0000256" key="9">
    <source>
        <dbReference type="RuleBase" id="RU004189"/>
    </source>
</evidence>
<dbReference type="PANTHER" id="PTHR10309:SF0">
    <property type="entry name" value="MANNOSE-6-PHOSPHATE ISOMERASE"/>
    <property type="match status" value="1"/>
</dbReference>
<evidence type="ECO:0000259" key="11">
    <source>
        <dbReference type="Pfam" id="PF01238"/>
    </source>
</evidence>
<dbReference type="InterPro" id="IPR014710">
    <property type="entry name" value="RmlC-like_jellyroll"/>
</dbReference>
<evidence type="ECO:0000256" key="2">
    <source>
        <dbReference type="ARBA" id="ARBA00004666"/>
    </source>
</evidence>
<dbReference type="Pfam" id="PF20511">
    <property type="entry name" value="PMI_typeI_cat"/>
    <property type="match status" value="1"/>
</dbReference>
<dbReference type="InterPro" id="IPR046457">
    <property type="entry name" value="PMI_typeI_cat"/>
</dbReference>
<keyword evidence="6 8" id="KW-0862">Zinc</keyword>
<evidence type="ECO:0000256" key="5">
    <source>
        <dbReference type="ARBA" id="ARBA00022723"/>
    </source>
</evidence>
<dbReference type="GO" id="GO:0008270">
    <property type="term" value="F:zinc ion binding"/>
    <property type="evidence" value="ECO:0007669"/>
    <property type="project" value="InterPro"/>
</dbReference>
<evidence type="ECO:0000256" key="4">
    <source>
        <dbReference type="ARBA" id="ARBA00011956"/>
    </source>
</evidence>
<dbReference type="EMBL" id="JACEEZ010001955">
    <property type="protein sequence ID" value="KAG0728651.1"/>
    <property type="molecule type" value="Genomic_DNA"/>
</dbReference>
<gene>
    <name evidence="14" type="primary">Mpi_0</name>
    <name evidence="14" type="ORF">GWK47_032047</name>
</gene>
<comment type="caution">
    <text evidence="14">The sequence shown here is derived from an EMBL/GenBank/DDBJ whole genome shotgun (WGS) entry which is preliminary data.</text>
</comment>
<dbReference type="GO" id="GO:0004476">
    <property type="term" value="F:mannose-6-phosphate isomerase activity"/>
    <property type="evidence" value="ECO:0007669"/>
    <property type="project" value="UniProtKB-EC"/>
</dbReference>
<comment type="cofactor">
    <cofactor evidence="8">
        <name>Zn(2+)</name>
        <dbReference type="ChEBI" id="CHEBI:29105"/>
    </cofactor>
    <text evidence="8">Binds 1 zinc ion per subunit.</text>
</comment>
<dbReference type="InterPro" id="IPR018050">
    <property type="entry name" value="Pmannose_isomerase-type1_CS"/>
</dbReference>
<proteinExistence type="inferred from homology"/>
<organism evidence="14 15">
    <name type="scientific">Chionoecetes opilio</name>
    <name type="common">Atlantic snow crab</name>
    <name type="synonym">Cancer opilio</name>
    <dbReference type="NCBI Taxonomy" id="41210"/>
    <lineage>
        <taxon>Eukaryota</taxon>
        <taxon>Metazoa</taxon>
        <taxon>Ecdysozoa</taxon>
        <taxon>Arthropoda</taxon>
        <taxon>Crustacea</taxon>
        <taxon>Multicrustacea</taxon>
        <taxon>Malacostraca</taxon>
        <taxon>Eumalacostraca</taxon>
        <taxon>Eucarida</taxon>
        <taxon>Decapoda</taxon>
        <taxon>Pleocyemata</taxon>
        <taxon>Brachyura</taxon>
        <taxon>Eubrachyura</taxon>
        <taxon>Majoidea</taxon>
        <taxon>Majidae</taxon>
        <taxon>Chionoecetes</taxon>
    </lineage>
</organism>
<feature type="domain" description="Phosphomannose isomerase type I helical insertion" evidence="13">
    <location>
        <begin position="383"/>
        <end position="458"/>
    </location>
</feature>
<dbReference type="NCBIfam" id="TIGR00218">
    <property type="entry name" value="manA"/>
    <property type="match status" value="1"/>
</dbReference>
<dbReference type="InterPro" id="IPR046458">
    <property type="entry name" value="PMI_typeI_hel"/>
</dbReference>
<dbReference type="PROSITE" id="PS00966">
    <property type="entry name" value="PMI_I_2"/>
    <property type="match status" value="1"/>
</dbReference>
<comment type="similarity">
    <text evidence="3 9">Belongs to the mannose-6-phosphate isomerase type 1 family.</text>
</comment>
<keyword evidence="7 8" id="KW-0413">Isomerase</keyword>
<dbReference type="FunFam" id="2.60.120.10:FF:000044">
    <property type="entry name" value="Mannose-6-phosphate isomerase"/>
    <property type="match status" value="1"/>
</dbReference>
<reference evidence="14" key="1">
    <citation type="submission" date="2020-07" db="EMBL/GenBank/DDBJ databases">
        <title>The High-quality genome of the commercially important snow crab, Chionoecetes opilio.</title>
        <authorList>
            <person name="Jeong J.-H."/>
            <person name="Ryu S."/>
        </authorList>
    </citation>
    <scope>NUCLEOTIDE SEQUENCE</scope>
    <source>
        <strain evidence="14">MADBK_172401_WGS</strain>
        <tissue evidence="14">Digestive gland</tissue>
    </source>
</reference>
<dbReference type="Pfam" id="PF20512">
    <property type="entry name" value="PMI_typeI_hel"/>
    <property type="match status" value="1"/>
</dbReference>
<evidence type="ECO:0000256" key="10">
    <source>
        <dbReference type="RuleBase" id="RU004248"/>
    </source>
</evidence>
<dbReference type="Gene3D" id="1.10.441.10">
    <property type="entry name" value="Phosphomannose Isomerase, domain 2"/>
    <property type="match status" value="1"/>
</dbReference>
<sequence>MKNFVAPITCRPPSVQNGPRHPSVDGIPKEEEAPILGDILALGKGSQGRMLLADQGAKRSQISRGGNYNMSQPAVSSSTFIELSRLWGGDILTLGKGSQGRMLLADQGPSAHKLAEGQLQHVTATVMELECAVQKYAWGVRGLKSSVAQLAKAASPDMEVSEDEPFAELWMGTHSSGPSVIKGTGEVLSHYIRRHPGVLGTPVIQTFGEQLPFLFKVLSVNQALSIQAHPNKFDGWTAVKTKPTVRCAAAAGLRTDQFSFVWPISHAEELHQERPDVYKDPNHKPEMTIALTPFQALCGFRPAQEISKHLGGIVLCLDRDYQLNLGLHSERLTSGLHDLATSNSCSGQLLAFCRHIDDVLKDIKLSKHSDHELPELQQVMSEEAANAFIQEPTEANLKKCFSAMMNASKDSVESALSDLLARLSEMDSTSGDELLRDLFMTLHDKYPGDVGCFSIYLLNYLTLQPGQAMFLGPNIIHAYLNGDCIECMACSDNVVRAGLTPKYQDVETLVSMLDYTMMPAESRNFEGFKMDNYTILYNPPVLDFAVDMIEVPSGVEQYTLRPVESASIVLVVEGDANKVEVSPPTSGELPQVTSLQRGSVIFLAADQSITFRPTSGSRLLAFRALCVL</sequence>
<evidence type="ECO:0000259" key="12">
    <source>
        <dbReference type="Pfam" id="PF20511"/>
    </source>
</evidence>
<feature type="domain" description="Phosphomannose isomerase type I C-terminal" evidence="11">
    <location>
        <begin position="535"/>
        <end position="576"/>
    </location>
</feature>
<evidence type="ECO:0000256" key="6">
    <source>
        <dbReference type="ARBA" id="ARBA00022833"/>
    </source>
</evidence>
<dbReference type="Proteomes" id="UP000770661">
    <property type="component" value="Unassembled WGS sequence"/>
</dbReference>
<evidence type="ECO:0000256" key="7">
    <source>
        <dbReference type="ARBA" id="ARBA00023235"/>
    </source>
</evidence>
<comment type="catalytic activity">
    <reaction evidence="1 8">
        <text>D-mannose 6-phosphate = D-fructose 6-phosphate</text>
        <dbReference type="Rhea" id="RHEA:12356"/>
        <dbReference type="ChEBI" id="CHEBI:58735"/>
        <dbReference type="ChEBI" id="CHEBI:61527"/>
        <dbReference type="EC" id="5.3.1.8"/>
    </reaction>
</comment>
<dbReference type="GO" id="GO:0005975">
    <property type="term" value="P:carbohydrate metabolic process"/>
    <property type="evidence" value="ECO:0007669"/>
    <property type="project" value="InterPro"/>
</dbReference>
<dbReference type="PROSITE" id="PS00965">
    <property type="entry name" value="PMI_I_1"/>
    <property type="match status" value="1"/>
</dbReference>
<evidence type="ECO:0000256" key="3">
    <source>
        <dbReference type="ARBA" id="ARBA00010772"/>
    </source>
</evidence>
<evidence type="ECO:0000313" key="15">
    <source>
        <dbReference type="Proteomes" id="UP000770661"/>
    </source>
</evidence>
<dbReference type="InterPro" id="IPR016305">
    <property type="entry name" value="Mannose-6-P_Isomerase"/>
</dbReference>
<dbReference type="Pfam" id="PF01238">
    <property type="entry name" value="PMI_typeI_C"/>
    <property type="match status" value="1"/>
</dbReference>
<dbReference type="EC" id="5.3.1.8" evidence="4 8"/>
<dbReference type="InterPro" id="IPR046456">
    <property type="entry name" value="PMI_typeI_C"/>
</dbReference>
<dbReference type="SUPFAM" id="SSF51182">
    <property type="entry name" value="RmlC-like cupins"/>
    <property type="match status" value="1"/>
</dbReference>
<keyword evidence="15" id="KW-1185">Reference proteome</keyword>
<evidence type="ECO:0000256" key="1">
    <source>
        <dbReference type="ARBA" id="ARBA00000757"/>
    </source>
</evidence>
<dbReference type="UniPathway" id="UPA00126">
    <property type="reaction ID" value="UER00423"/>
</dbReference>
<dbReference type="InterPro" id="IPR011051">
    <property type="entry name" value="RmlC_Cupin_sf"/>
</dbReference>
<dbReference type="PRINTS" id="PR00714">
    <property type="entry name" value="MAN6PISMRASE"/>
</dbReference>
<dbReference type="Gene3D" id="2.60.120.10">
    <property type="entry name" value="Jelly Rolls"/>
    <property type="match status" value="3"/>
</dbReference>